<evidence type="ECO:0000313" key="3">
    <source>
        <dbReference type="EMBL" id="PIE31906.1"/>
    </source>
</evidence>
<dbReference type="EMBL" id="PDSK01000124">
    <property type="protein sequence ID" value="PIE31906.1"/>
    <property type="molecule type" value="Genomic_DNA"/>
</dbReference>
<dbReference type="Pfam" id="PF13524">
    <property type="entry name" value="Glyco_trans_1_2"/>
    <property type="match status" value="1"/>
</dbReference>
<evidence type="ECO:0000256" key="1">
    <source>
        <dbReference type="SAM" id="MobiDB-lite"/>
    </source>
</evidence>
<name>A0A2G6K879_9BACT</name>
<comment type="caution">
    <text evidence="3">The sequence shown here is derived from an EMBL/GenBank/DDBJ whole genome shotgun (WGS) entry which is preliminary data.</text>
</comment>
<sequence length="405" mass="46764">MHHNRSTTGRMTEIEKSSQSRNGNFWDGNEYTPWTPRWIGKELLLCLAERRLPKRALVRRKVNPSWYYTLKVKNALTTKVKVGFGPVIEGEYNIGVRGSRIDPIVDAINANSMTYSADIFFDFDEIARFDVVVIVKEFHPALYPQIEALRSQGKIFVFDIVDNPFCTDPSSVSYHDHPEFLQLMDGVISSNPVQTDDVSPINPHVVLIEHPIINFEHSSYPNKSTVDIIWQGYMANVEAMFRLHAILERIRQDSGHDVRMIYHSNAPTNHDGIIHYVKWKIRDWQKMLAQADIGIVIKPPDDEIQRRKPSNKVLSYMAAGLPVICTPTESDKLIMEHGKTGFFAYTDDDWYSALKTLVEQPDLRKTLGMAGRDYVKERFTIERITQKYLSFFDTIRQEQHKRSST</sequence>
<organism evidence="3 4">
    <name type="scientific">candidate division KSB3 bacterium</name>
    <dbReference type="NCBI Taxonomy" id="2044937"/>
    <lineage>
        <taxon>Bacteria</taxon>
        <taxon>candidate division KSB3</taxon>
    </lineage>
</organism>
<dbReference type="PANTHER" id="PTHR12526">
    <property type="entry name" value="GLYCOSYLTRANSFERASE"/>
    <property type="match status" value="1"/>
</dbReference>
<feature type="region of interest" description="Disordered" evidence="1">
    <location>
        <begin position="1"/>
        <end position="22"/>
    </location>
</feature>
<reference evidence="3 4" key="1">
    <citation type="submission" date="2017-10" db="EMBL/GenBank/DDBJ databases">
        <title>Novel microbial diversity and functional potential in the marine mammal oral microbiome.</title>
        <authorList>
            <person name="Dudek N.K."/>
            <person name="Sun C.L."/>
            <person name="Burstein D."/>
            <person name="Kantor R.S."/>
            <person name="Aliaga Goltsman D.S."/>
            <person name="Bik E.M."/>
            <person name="Thomas B.C."/>
            <person name="Banfield J.F."/>
            <person name="Relman D.A."/>
        </authorList>
    </citation>
    <scope>NUCLEOTIDE SEQUENCE [LARGE SCALE GENOMIC DNA]</scope>
    <source>
        <strain evidence="3">DOLJORAL78_47_16</strain>
    </source>
</reference>
<dbReference type="SUPFAM" id="SSF53756">
    <property type="entry name" value="UDP-Glycosyltransferase/glycogen phosphorylase"/>
    <property type="match status" value="1"/>
</dbReference>
<evidence type="ECO:0000259" key="2">
    <source>
        <dbReference type="Pfam" id="PF13524"/>
    </source>
</evidence>
<feature type="domain" description="Spore protein YkvP/CgeB glycosyl transferase-like" evidence="2">
    <location>
        <begin position="287"/>
        <end position="389"/>
    </location>
</feature>
<gene>
    <name evidence="3" type="ORF">CSA56_16960</name>
</gene>
<dbReference type="AlphaFoldDB" id="A0A2G6K879"/>
<dbReference type="Proteomes" id="UP000230821">
    <property type="component" value="Unassembled WGS sequence"/>
</dbReference>
<protein>
    <recommendedName>
        <fullName evidence="2">Spore protein YkvP/CgeB glycosyl transferase-like domain-containing protein</fullName>
    </recommendedName>
</protein>
<dbReference type="Gene3D" id="3.40.50.2000">
    <property type="entry name" value="Glycogen Phosphorylase B"/>
    <property type="match status" value="1"/>
</dbReference>
<evidence type="ECO:0000313" key="4">
    <source>
        <dbReference type="Proteomes" id="UP000230821"/>
    </source>
</evidence>
<feature type="compositionally biased region" description="Polar residues" evidence="1">
    <location>
        <begin position="1"/>
        <end position="10"/>
    </location>
</feature>
<dbReference type="InterPro" id="IPR055259">
    <property type="entry name" value="YkvP/CgeB_Glyco_trans-like"/>
</dbReference>
<accession>A0A2G6K879</accession>
<proteinExistence type="predicted"/>